<dbReference type="InterPro" id="IPR031107">
    <property type="entry name" value="Small_HSP"/>
</dbReference>
<feature type="compositionally biased region" description="Low complexity" evidence="3">
    <location>
        <begin position="193"/>
        <end position="206"/>
    </location>
</feature>
<feature type="domain" description="SHSP" evidence="4">
    <location>
        <begin position="47"/>
        <end position="160"/>
    </location>
</feature>
<feature type="compositionally biased region" description="Gly residues" evidence="3">
    <location>
        <begin position="176"/>
        <end position="192"/>
    </location>
</feature>
<dbReference type="EMBL" id="CP157484">
    <property type="protein sequence ID" value="XBO39238.1"/>
    <property type="molecule type" value="Genomic_DNA"/>
</dbReference>
<evidence type="ECO:0000313" key="5">
    <source>
        <dbReference type="EMBL" id="XBO39238.1"/>
    </source>
</evidence>
<dbReference type="PROSITE" id="PS01031">
    <property type="entry name" value="SHSP"/>
    <property type="match status" value="1"/>
</dbReference>
<dbReference type="PANTHER" id="PTHR11527">
    <property type="entry name" value="HEAT-SHOCK PROTEIN 20 FAMILY MEMBER"/>
    <property type="match status" value="1"/>
</dbReference>
<proteinExistence type="inferred from homology"/>
<dbReference type="Pfam" id="PF00011">
    <property type="entry name" value="HSP20"/>
    <property type="match status" value="1"/>
</dbReference>
<dbReference type="InterPro" id="IPR002068">
    <property type="entry name" value="A-crystallin/Hsp20_dom"/>
</dbReference>
<dbReference type="SUPFAM" id="SSF49764">
    <property type="entry name" value="HSP20-like chaperones"/>
    <property type="match status" value="1"/>
</dbReference>
<dbReference type="Gene3D" id="2.60.40.790">
    <property type="match status" value="1"/>
</dbReference>
<dbReference type="CDD" id="cd06464">
    <property type="entry name" value="ACD_sHsps-like"/>
    <property type="match status" value="1"/>
</dbReference>
<comment type="similarity">
    <text evidence="1 2">Belongs to the small heat shock protein (HSP20) family.</text>
</comment>
<dbReference type="RefSeq" id="WP_406856076.1">
    <property type="nucleotide sequence ID" value="NZ_CP157484.1"/>
</dbReference>
<evidence type="ECO:0000256" key="1">
    <source>
        <dbReference type="PROSITE-ProRule" id="PRU00285"/>
    </source>
</evidence>
<feature type="region of interest" description="Disordered" evidence="3">
    <location>
        <begin position="148"/>
        <end position="206"/>
    </location>
</feature>
<gene>
    <name evidence="5" type="ORF">ABEG18_00140</name>
</gene>
<reference evidence="5" key="1">
    <citation type="submission" date="2024-05" db="EMBL/GenBank/DDBJ databases">
        <authorList>
            <person name="Kim S."/>
            <person name="Heo J."/>
            <person name="Choi H."/>
            <person name="Choi Y."/>
            <person name="Kwon S.-W."/>
            <person name="Kim Y."/>
        </authorList>
    </citation>
    <scope>NUCLEOTIDE SEQUENCE</scope>
    <source>
        <strain evidence="5">KACC 23698</strain>
    </source>
</reference>
<evidence type="ECO:0000256" key="2">
    <source>
        <dbReference type="RuleBase" id="RU003616"/>
    </source>
</evidence>
<sequence length="206" mass="21588">MARNSLTPFRSGGLLGADPFLSLHREMNRLFDDVMRGAPLAAAGGQGGSTLIAPNINVSETDTEVRVTAELPGVTDKDIHVDLNDDVLVIRGEKKLEKKEDKENFHYIERSYGTFQRALQLPFPADPEQVKAHFENGVLTVTLPKNARQERARRIQVQTGGASQGGGAQIAPQAGGQAGHGSGAGQGSGPQPGGAAQPGGSSNPSS</sequence>
<dbReference type="InterPro" id="IPR008978">
    <property type="entry name" value="HSP20-like_chaperone"/>
</dbReference>
<protein>
    <submittedName>
        <fullName evidence="5">Hsp20/alpha crystallin family protein</fullName>
    </submittedName>
</protein>
<evidence type="ECO:0000256" key="3">
    <source>
        <dbReference type="SAM" id="MobiDB-lite"/>
    </source>
</evidence>
<accession>A0AAU7JFR3</accession>
<organism evidence="5">
    <name type="scientific">Alsobacter sp. KACC 23698</name>
    <dbReference type="NCBI Taxonomy" id="3149229"/>
    <lineage>
        <taxon>Bacteria</taxon>
        <taxon>Pseudomonadati</taxon>
        <taxon>Pseudomonadota</taxon>
        <taxon>Alphaproteobacteria</taxon>
        <taxon>Hyphomicrobiales</taxon>
        <taxon>Alsobacteraceae</taxon>
        <taxon>Alsobacter</taxon>
    </lineage>
</organism>
<name>A0AAU7JFR3_9HYPH</name>
<evidence type="ECO:0000259" key="4">
    <source>
        <dbReference type="PROSITE" id="PS01031"/>
    </source>
</evidence>
<dbReference type="AlphaFoldDB" id="A0AAU7JFR3"/>